<dbReference type="Proteomes" id="UP000691718">
    <property type="component" value="Unassembled WGS sequence"/>
</dbReference>
<reference evidence="2" key="1">
    <citation type="submission" date="2021-04" db="EMBL/GenBank/DDBJ databases">
        <authorList>
            <person name="Tunstrom K."/>
        </authorList>
    </citation>
    <scope>NUCLEOTIDE SEQUENCE</scope>
</reference>
<evidence type="ECO:0000313" key="3">
    <source>
        <dbReference type="Proteomes" id="UP000691718"/>
    </source>
</evidence>
<evidence type="ECO:0000256" key="1">
    <source>
        <dbReference type="SAM" id="Coils"/>
    </source>
</evidence>
<protein>
    <submittedName>
        <fullName evidence="2">(apollo) hypothetical protein</fullName>
    </submittedName>
</protein>
<comment type="caution">
    <text evidence="2">The sequence shown here is derived from an EMBL/GenBank/DDBJ whole genome shotgun (WGS) entry which is preliminary data.</text>
</comment>
<feature type="coiled-coil region" evidence="1">
    <location>
        <begin position="43"/>
        <end position="115"/>
    </location>
</feature>
<organism evidence="2 3">
    <name type="scientific">Parnassius apollo</name>
    <name type="common">Apollo butterfly</name>
    <name type="synonym">Papilio apollo</name>
    <dbReference type="NCBI Taxonomy" id="110799"/>
    <lineage>
        <taxon>Eukaryota</taxon>
        <taxon>Metazoa</taxon>
        <taxon>Ecdysozoa</taxon>
        <taxon>Arthropoda</taxon>
        <taxon>Hexapoda</taxon>
        <taxon>Insecta</taxon>
        <taxon>Pterygota</taxon>
        <taxon>Neoptera</taxon>
        <taxon>Endopterygota</taxon>
        <taxon>Lepidoptera</taxon>
        <taxon>Glossata</taxon>
        <taxon>Ditrysia</taxon>
        <taxon>Papilionoidea</taxon>
        <taxon>Papilionidae</taxon>
        <taxon>Parnassiinae</taxon>
        <taxon>Parnassini</taxon>
        <taxon>Parnassius</taxon>
        <taxon>Parnassius</taxon>
    </lineage>
</organism>
<evidence type="ECO:0000313" key="2">
    <source>
        <dbReference type="EMBL" id="CAG5010921.1"/>
    </source>
</evidence>
<keyword evidence="3" id="KW-1185">Reference proteome</keyword>
<gene>
    <name evidence="2" type="ORF">PAPOLLO_LOCUS15490</name>
</gene>
<dbReference type="AlphaFoldDB" id="A0A8S3XBL2"/>
<proteinExistence type="predicted"/>
<sequence>MEEDFAVSPVALLEYIKPENLSKQLKVYGLAGGDDQLGFASFLRFLSKTLQKLREQFKTESDNLDSLLNDAEGSPDKMKLLEVTLMRFKSRMRKYEKLKNELRRVEKEVLLLKVDTSSIFLEAKSIADKIRLRLERKDITPEGLNRLVARYNNFMASIQDNLVKLKSHRIKYSKDYLESMMDTLSTEYSINTTLLRFEAQMRKRKLVELIRNTEVLNNISKANDIASFSSIDISKDVAQFLSNHKRVCRDVDDDDDDDC</sequence>
<dbReference type="EMBL" id="CAJQZP010001037">
    <property type="protein sequence ID" value="CAG5010921.1"/>
    <property type="molecule type" value="Genomic_DNA"/>
</dbReference>
<accession>A0A8S3XBL2</accession>
<name>A0A8S3XBL2_PARAO</name>
<keyword evidence="1" id="KW-0175">Coiled coil</keyword>